<name>A0AAV0W5D4_9HEMI</name>
<dbReference type="Proteomes" id="UP001160148">
    <property type="component" value="Unassembled WGS sequence"/>
</dbReference>
<protein>
    <submittedName>
        <fullName evidence="1">Uncharacterized protein</fullName>
    </submittedName>
</protein>
<dbReference type="EMBL" id="CARXXK010000001">
    <property type="protein sequence ID" value="CAI6350987.1"/>
    <property type="molecule type" value="Genomic_DNA"/>
</dbReference>
<gene>
    <name evidence="1" type="ORF">MEUPH1_LOCUS7382</name>
</gene>
<evidence type="ECO:0000313" key="1">
    <source>
        <dbReference type="EMBL" id="CAI6350987.1"/>
    </source>
</evidence>
<reference evidence="1 2" key="1">
    <citation type="submission" date="2023-01" db="EMBL/GenBank/DDBJ databases">
        <authorList>
            <person name="Whitehead M."/>
        </authorList>
    </citation>
    <scope>NUCLEOTIDE SEQUENCE [LARGE SCALE GENOMIC DNA]</scope>
</reference>
<evidence type="ECO:0000313" key="2">
    <source>
        <dbReference type="Proteomes" id="UP001160148"/>
    </source>
</evidence>
<dbReference type="AlphaFoldDB" id="A0AAV0W5D4"/>
<keyword evidence="2" id="KW-1185">Reference proteome</keyword>
<comment type="caution">
    <text evidence="1">The sequence shown here is derived from an EMBL/GenBank/DDBJ whole genome shotgun (WGS) entry which is preliminary data.</text>
</comment>
<accession>A0AAV0W5D4</accession>
<sequence>MGAPDYVPSDEDEEDTTLSITRTLDEPLTMDVVEKDSPIISLTMMMETEQLRGLGEFYNALTKRYTLNHELNKHNDSFFINNRIMNHVNNFTSTNYAHENLLWEESTNCSRNFTVTRNTVTRKLRFKPLLLASGSYMVSTELPIIRANYFCYTYSELLYILYVANLFSGNSSLILASYLETKYVTEFDEYSVHTTKYFCNRITNRCQSFFNFTNSDKIMLSSKKHFFTQHVYDDPTLLRYIRQFKKCDICGRRLQVWTSMDELVKIHGSRYYEDVLGTAECREVAVKIFNIVQNL</sequence>
<organism evidence="1 2">
    <name type="scientific">Macrosiphum euphorbiae</name>
    <name type="common">potato aphid</name>
    <dbReference type="NCBI Taxonomy" id="13131"/>
    <lineage>
        <taxon>Eukaryota</taxon>
        <taxon>Metazoa</taxon>
        <taxon>Ecdysozoa</taxon>
        <taxon>Arthropoda</taxon>
        <taxon>Hexapoda</taxon>
        <taxon>Insecta</taxon>
        <taxon>Pterygota</taxon>
        <taxon>Neoptera</taxon>
        <taxon>Paraneoptera</taxon>
        <taxon>Hemiptera</taxon>
        <taxon>Sternorrhyncha</taxon>
        <taxon>Aphidomorpha</taxon>
        <taxon>Aphidoidea</taxon>
        <taxon>Aphididae</taxon>
        <taxon>Macrosiphini</taxon>
        <taxon>Macrosiphum</taxon>
    </lineage>
</organism>
<proteinExistence type="predicted"/>